<dbReference type="PANTHER" id="PTHR46538">
    <property type="entry name" value="PROTEIN KINASE DOMAIN-CONTAINING PROTEIN"/>
    <property type="match status" value="1"/>
</dbReference>
<dbReference type="AlphaFoldDB" id="A9VEP3"/>
<gene>
    <name evidence="3" type="ORF">MONBRDRAFT_13243</name>
</gene>
<reference evidence="3 4" key="1">
    <citation type="journal article" date="2008" name="Nature">
        <title>The genome of the choanoflagellate Monosiga brevicollis and the origin of metazoans.</title>
        <authorList>
            <consortium name="JGI Sequencing"/>
            <person name="King N."/>
            <person name="Westbrook M.J."/>
            <person name="Young S.L."/>
            <person name="Kuo A."/>
            <person name="Abedin M."/>
            <person name="Chapman J."/>
            <person name="Fairclough S."/>
            <person name="Hellsten U."/>
            <person name="Isogai Y."/>
            <person name="Letunic I."/>
            <person name="Marr M."/>
            <person name="Pincus D."/>
            <person name="Putnam N."/>
            <person name="Rokas A."/>
            <person name="Wright K.J."/>
            <person name="Zuzow R."/>
            <person name="Dirks W."/>
            <person name="Good M."/>
            <person name="Goodstein D."/>
            <person name="Lemons D."/>
            <person name="Li W."/>
            <person name="Lyons J.B."/>
            <person name="Morris A."/>
            <person name="Nichols S."/>
            <person name="Richter D.J."/>
            <person name="Salamov A."/>
            <person name="Bork P."/>
            <person name="Lim W.A."/>
            <person name="Manning G."/>
            <person name="Miller W.T."/>
            <person name="McGinnis W."/>
            <person name="Shapiro H."/>
            <person name="Tjian R."/>
            <person name="Grigoriev I.V."/>
            <person name="Rokhsar D."/>
        </authorList>
    </citation>
    <scope>NUCLEOTIDE SEQUENCE [LARGE SCALE GENOMIC DNA]</scope>
    <source>
        <strain evidence="4">MX1 / ATCC 50154</strain>
    </source>
</reference>
<dbReference type="InParanoid" id="A9VEP3"/>
<dbReference type="GO" id="GO:0004672">
    <property type="term" value="F:protein kinase activity"/>
    <property type="evidence" value="ECO:0007669"/>
    <property type="project" value="InterPro"/>
</dbReference>
<dbReference type="KEGG" id="mbr:MONBRDRAFT_13243"/>
<dbReference type="RefSeq" id="XP_001751190.1">
    <property type="nucleotide sequence ID" value="XM_001751138.1"/>
</dbReference>
<dbReference type="SUPFAM" id="SSF56112">
    <property type="entry name" value="Protein kinase-like (PK-like)"/>
    <property type="match status" value="1"/>
</dbReference>
<name>A9VEP3_MONBE</name>
<dbReference type="eggNOG" id="KOG0579">
    <property type="taxonomic scope" value="Eukaryota"/>
</dbReference>
<dbReference type="Proteomes" id="UP000001357">
    <property type="component" value="Unassembled WGS sequence"/>
</dbReference>
<evidence type="ECO:0000256" key="1">
    <source>
        <dbReference type="PROSITE-ProRule" id="PRU10141"/>
    </source>
</evidence>
<proteinExistence type="predicted"/>
<feature type="non-terminal residue" evidence="3">
    <location>
        <position position="120"/>
    </location>
</feature>
<evidence type="ECO:0000313" key="3">
    <source>
        <dbReference type="EMBL" id="EDQ83998.1"/>
    </source>
</evidence>
<keyword evidence="1" id="KW-0067">ATP-binding</keyword>
<organism evidence="3 4">
    <name type="scientific">Monosiga brevicollis</name>
    <name type="common">Choanoflagellate</name>
    <dbReference type="NCBI Taxonomy" id="81824"/>
    <lineage>
        <taxon>Eukaryota</taxon>
        <taxon>Choanoflagellata</taxon>
        <taxon>Craspedida</taxon>
        <taxon>Salpingoecidae</taxon>
        <taxon>Monosiga</taxon>
    </lineage>
</organism>
<dbReference type="EMBL" id="CH991739">
    <property type="protein sequence ID" value="EDQ83998.1"/>
    <property type="molecule type" value="Genomic_DNA"/>
</dbReference>
<feature type="domain" description="Protein kinase" evidence="2">
    <location>
        <begin position="33"/>
        <end position="120"/>
    </location>
</feature>
<keyword evidence="4" id="KW-1185">Reference proteome</keyword>
<dbReference type="PROSITE" id="PS00107">
    <property type="entry name" value="PROTEIN_KINASE_ATP"/>
    <property type="match status" value="1"/>
</dbReference>
<dbReference type="PROSITE" id="PS50011">
    <property type="entry name" value="PROTEIN_KINASE_DOM"/>
    <property type="match status" value="1"/>
</dbReference>
<evidence type="ECO:0000313" key="4">
    <source>
        <dbReference type="Proteomes" id="UP000001357"/>
    </source>
</evidence>
<feature type="binding site" evidence="1">
    <location>
        <position position="62"/>
    </location>
    <ligand>
        <name>ATP</name>
        <dbReference type="ChEBI" id="CHEBI:30616"/>
    </ligand>
</feature>
<protein>
    <recommendedName>
        <fullName evidence="2">Protein kinase domain-containing protein</fullName>
    </recommendedName>
</protein>
<dbReference type="InterPro" id="IPR011009">
    <property type="entry name" value="Kinase-like_dom_sf"/>
</dbReference>
<dbReference type="PANTHER" id="PTHR46538:SF3">
    <property type="entry name" value="PROTEIN KINASE DOMAIN-CONTAINING PROTEIN"/>
    <property type="match status" value="1"/>
</dbReference>
<dbReference type="InterPro" id="IPR017441">
    <property type="entry name" value="Protein_kinase_ATP_BS"/>
</dbReference>
<dbReference type="InterPro" id="IPR051585">
    <property type="entry name" value="STE20_Ser/Thr_Kinases"/>
</dbReference>
<dbReference type="GeneID" id="5896451"/>
<dbReference type="GO" id="GO:0005524">
    <property type="term" value="F:ATP binding"/>
    <property type="evidence" value="ECO:0007669"/>
    <property type="project" value="UniProtKB-UniRule"/>
</dbReference>
<dbReference type="Pfam" id="PF00069">
    <property type="entry name" value="Pkinase"/>
    <property type="match status" value="1"/>
</dbReference>
<accession>A9VEP3</accession>
<dbReference type="Gene3D" id="3.30.200.20">
    <property type="entry name" value="Phosphorylase Kinase, domain 1"/>
    <property type="match status" value="1"/>
</dbReference>
<sequence>MGVLAKLFGGGKAKRREELLVNVTTNIDPHTLWKSIGELGEGTFGVVRKVKHLHTGELAAAKVIPIESEEDLEDYIVEVDILAECKHETVVGLRGAYLWQNNLWIVLELCEGGALDDSLI</sequence>
<dbReference type="InterPro" id="IPR000719">
    <property type="entry name" value="Prot_kinase_dom"/>
</dbReference>
<keyword evidence="1" id="KW-0547">Nucleotide-binding</keyword>
<evidence type="ECO:0000259" key="2">
    <source>
        <dbReference type="PROSITE" id="PS50011"/>
    </source>
</evidence>